<dbReference type="Gene3D" id="2.30.110.10">
    <property type="entry name" value="Electron Transport, Fmn-binding Protein, Chain A"/>
    <property type="match status" value="1"/>
</dbReference>
<evidence type="ECO:0000313" key="1">
    <source>
        <dbReference type="EMBL" id="RJQ87260.1"/>
    </source>
</evidence>
<evidence type="ECO:0000313" key="2">
    <source>
        <dbReference type="Proteomes" id="UP000285112"/>
    </source>
</evidence>
<organism evidence="1 2">
    <name type="scientific">Amycolatopsis panacis</name>
    <dbReference type="NCBI Taxonomy" id="2340917"/>
    <lineage>
        <taxon>Bacteria</taxon>
        <taxon>Bacillati</taxon>
        <taxon>Actinomycetota</taxon>
        <taxon>Actinomycetes</taxon>
        <taxon>Pseudonocardiales</taxon>
        <taxon>Pseudonocardiaceae</taxon>
        <taxon>Amycolatopsis</taxon>
    </lineage>
</organism>
<keyword evidence="2" id="KW-1185">Reference proteome</keyword>
<dbReference type="RefSeq" id="WP_120023069.1">
    <property type="nucleotide sequence ID" value="NZ_QZFV01000069.1"/>
</dbReference>
<reference evidence="1 2" key="1">
    <citation type="submission" date="2018-09" db="EMBL/GenBank/DDBJ databases">
        <title>YIM PH 21725 draft genome.</title>
        <authorList>
            <person name="Miao C."/>
        </authorList>
    </citation>
    <scope>NUCLEOTIDE SEQUENCE [LARGE SCALE GENOMIC DNA]</scope>
    <source>
        <strain evidence="2">YIM PH21725</strain>
    </source>
</reference>
<comment type="caution">
    <text evidence="1">The sequence shown here is derived from an EMBL/GenBank/DDBJ whole genome shotgun (WGS) entry which is preliminary data.</text>
</comment>
<dbReference type="InterPro" id="IPR012349">
    <property type="entry name" value="Split_barrel_FMN-bd"/>
</dbReference>
<dbReference type="EMBL" id="QZFV01000069">
    <property type="protein sequence ID" value="RJQ87260.1"/>
    <property type="molecule type" value="Genomic_DNA"/>
</dbReference>
<name>A0A419I6U1_9PSEU</name>
<dbReference type="OrthoDB" id="3627140at2"/>
<gene>
    <name evidence="1" type="ORF">D5S19_10035</name>
</gene>
<accession>A0A419I6U1</accession>
<evidence type="ECO:0008006" key="3">
    <source>
        <dbReference type="Google" id="ProtNLM"/>
    </source>
</evidence>
<sequence>MAGVLLTHRECVGLLQPEGSPRCGLVAIDGRVPVPLACFPLAGGDVFIPAEEDGVLARMAAWRPVSIEFTGRDQAGSGRWTVRGLGLARPIHDPAGPWRLPRAARLAVSGRCGGGVRVVLARLHGYQEDPAVDLPMQRAGRPEARTETEGRT</sequence>
<protein>
    <recommendedName>
        <fullName evidence="3">Pyridoxamine 5'-phosphate oxidase family protein</fullName>
    </recommendedName>
</protein>
<dbReference type="Proteomes" id="UP000285112">
    <property type="component" value="Unassembled WGS sequence"/>
</dbReference>
<proteinExistence type="predicted"/>
<dbReference type="AlphaFoldDB" id="A0A419I6U1"/>